<evidence type="ECO:0000313" key="2">
    <source>
        <dbReference type="Proteomes" id="UP000822184"/>
    </source>
</evidence>
<accession>A0AAE5H120</accession>
<protein>
    <submittedName>
        <fullName evidence="1">SPP1 gp7 family putative phage head morphogenesis protein</fullName>
    </submittedName>
</protein>
<comment type="caution">
    <text evidence="1">The sequence shown here is derived from an EMBL/GenBank/DDBJ whole genome shotgun (WGS) entry which is preliminary data.</text>
</comment>
<dbReference type="RefSeq" id="WP_077855647.1">
    <property type="nucleotide sequence ID" value="NZ_JABTDW010000001.1"/>
</dbReference>
<dbReference type="EMBL" id="JABTDW010000001">
    <property type="protein sequence ID" value="NSB12118.1"/>
    <property type="molecule type" value="Genomic_DNA"/>
</dbReference>
<organism evidence="1 2">
    <name type="scientific">Clostridium beijerinckii</name>
    <name type="common">Clostridium MP</name>
    <dbReference type="NCBI Taxonomy" id="1520"/>
    <lineage>
        <taxon>Bacteria</taxon>
        <taxon>Bacillati</taxon>
        <taxon>Bacillota</taxon>
        <taxon>Clostridia</taxon>
        <taxon>Eubacteriales</taxon>
        <taxon>Clostridiaceae</taxon>
        <taxon>Clostridium</taxon>
    </lineage>
</organism>
<evidence type="ECO:0000313" key="1">
    <source>
        <dbReference type="EMBL" id="NSB12118.1"/>
    </source>
</evidence>
<name>A0AAE5H120_CLOBE</name>
<gene>
    <name evidence="1" type="ORF">BCD95_000377</name>
</gene>
<sequence>MRRSRNNYTEEEEIEFIKSLYDNCNLELEKVYNLNKENKDKLLQELALILLLYKIDNNVMDLTYSEKSEIKEKFEKLIVKFTGRQVKLTDSVITAILMFTVKSTFKFYGYKYTLKEVKDIVNRKFKGKVYNERIINNEQKIADYLYGKVDSFVDGNESVNTIHEDIEATYKQNKDNIVTLAETELNRTEGLAFLLFAKSIGVTKFIRNEVLDDRTCDECADLDGQIFDYENLIENVHPRCRGFNQIYSEEVED</sequence>
<dbReference type="Proteomes" id="UP000822184">
    <property type="component" value="Unassembled WGS sequence"/>
</dbReference>
<proteinExistence type="predicted"/>
<reference evidence="1" key="1">
    <citation type="submission" date="2020-06" db="EMBL/GenBank/DDBJ databases">
        <title>Genomic insights into acetone-butanol-ethanol (ABE) fermentation by sequencing solventogenic clostridia strains.</title>
        <authorList>
            <person name="Brown S."/>
        </authorList>
    </citation>
    <scope>NUCLEOTIDE SEQUENCE</scope>
    <source>
        <strain evidence="1">DJ123</strain>
    </source>
</reference>
<dbReference type="AlphaFoldDB" id="A0AAE5H120"/>